<evidence type="ECO:0000313" key="2">
    <source>
        <dbReference type="Proteomes" id="UP000076959"/>
    </source>
</evidence>
<evidence type="ECO:0000313" key="1">
    <source>
        <dbReference type="EMBL" id="OAF14070.1"/>
    </source>
</evidence>
<dbReference type="Proteomes" id="UP000076959">
    <property type="component" value="Unassembled WGS sequence"/>
</dbReference>
<reference evidence="1 2" key="1">
    <citation type="submission" date="2016-03" db="EMBL/GenBank/DDBJ databases">
        <title>Draft Genome Sequence of the Strain BR 10245 (Bradyrhizobium sp.) isolated from nodules of Centrolobium paraense.</title>
        <authorList>
            <person name="Simoes-Araujo J.L.Sr."/>
            <person name="Barauna A.C."/>
            <person name="Silva K."/>
            <person name="Zilli J.E."/>
        </authorList>
    </citation>
    <scope>NUCLEOTIDE SEQUENCE [LARGE SCALE GENOMIC DNA]</scope>
    <source>
        <strain evidence="1 2">BR 10245</strain>
    </source>
</reference>
<keyword evidence="2" id="KW-1185">Reference proteome</keyword>
<gene>
    <name evidence="1" type="ORF">AYJ54_43030</name>
</gene>
<sequence length="130" mass="13906">MRCAHVSSAHRDYGCRTDRLVQAKLLTRLIERGVAFTAFGCGDAHAQGDDLPEASFSSSASSASTISVRAAGSVGRALEQVGSYAVDKALARRTRSAPLMATLKARRTVMIGRLFSQSKLAEAINYQSLE</sequence>
<proteinExistence type="predicted"/>
<dbReference type="AlphaFoldDB" id="A0A176Z0Y5"/>
<accession>A0A176Z0Y5</accession>
<name>A0A176Z0Y5_9BRAD</name>
<protein>
    <submittedName>
        <fullName evidence="1">Uncharacterized protein</fullName>
    </submittedName>
</protein>
<organism evidence="1 2">
    <name type="scientific">Bradyrhizobium centrolobii</name>
    <dbReference type="NCBI Taxonomy" id="1505087"/>
    <lineage>
        <taxon>Bacteria</taxon>
        <taxon>Pseudomonadati</taxon>
        <taxon>Pseudomonadota</taxon>
        <taxon>Alphaproteobacteria</taxon>
        <taxon>Hyphomicrobiales</taxon>
        <taxon>Nitrobacteraceae</taxon>
        <taxon>Bradyrhizobium</taxon>
    </lineage>
</organism>
<dbReference type="EMBL" id="LUUB01000031">
    <property type="protein sequence ID" value="OAF14070.1"/>
    <property type="molecule type" value="Genomic_DNA"/>
</dbReference>
<comment type="caution">
    <text evidence="1">The sequence shown here is derived from an EMBL/GenBank/DDBJ whole genome shotgun (WGS) entry which is preliminary data.</text>
</comment>